<evidence type="ECO:0000313" key="3">
    <source>
        <dbReference type="Proteomes" id="UP000193648"/>
    </source>
</evidence>
<dbReference type="InParanoid" id="A0A1Y2GDD5"/>
<dbReference type="AlphaFoldDB" id="A0A1Y2GDD5"/>
<dbReference type="Gene3D" id="2.170.140.10">
    <property type="entry name" value="Chitin binding domain"/>
    <property type="match status" value="1"/>
</dbReference>
<dbReference type="SUPFAM" id="SSF57625">
    <property type="entry name" value="Invertebrate chitin-binding proteins"/>
    <property type="match status" value="1"/>
</dbReference>
<dbReference type="RefSeq" id="XP_021878116.1">
    <property type="nucleotide sequence ID" value="XM_022026784.1"/>
</dbReference>
<reference evidence="2 3" key="1">
    <citation type="submission" date="2016-07" db="EMBL/GenBank/DDBJ databases">
        <title>Pervasive Adenine N6-methylation of Active Genes in Fungi.</title>
        <authorList>
            <consortium name="DOE Joint Genome Institute"/>
            <person name="Mondo S.J."/>
            <person name="Dannebaum R.O."/>
            <person name="Kuo R.C."/>
            <person name="Labutti K."/>
            <person name="Haridas S."/>
            <person name="Kuo A."/>
            <person name="Salamov A."/>
            <person name="Ahrendt S.R."/>
            <person name="Lipzen A."/>
            <person name="Sullivan W."/>
            <person name="Andreopoulos W.B."/>
            <person name="Clum A."/>
            <person name="Lindquist E."/>
            <person name="Daum C."/>
            <person name="Ramamoorthy G.K."/>
            <person name="Gryganskyi A."/>
            <person name="Culley D."/>
            <person name="Magnuson J.K."/>
            <person name="James T.Y."/>
            <person name="O'Malley M.A."/>
            <person name="Stajich J.E."/>
            <person name="Spatafora J.W."/>
            <person name="Visel A."/>
            <person name="Grigoriev I.V."/>
        </authorList>
    </citation>
    <scope>NUCLEOTIDE SEQUENCE [LARGE SCALE GENOMIC DNA]</scope>
    <source>
        <strain evidence="2 3">NRRL 3116</strain>
    </source>
</reference>
<dbReference type="InterPro" id="IPR002557">
    <property type="entry name" value="Chitin-bd_dom"/>
</dbReference>
<organism evidence="2 3">
    <name type="scientific">Lobosporangium transversale</name>
    <dbReference type="NCBI Taxonomy" id="64571"/>
    <lineage>
        <taxon>Eukaryota</taxon>
        <taxon>Fungi</taxon>
        <taxon>Fungi incertae sedis</taxon>
        <taxon>Mucoromycota</taxon>
        <taxon>Mortierellomycotina</taxon>
        <taxon>Mortierellomycetes</taxon>
        <taxon>Mortierellales</taxon>
        <taxon>Mortierellaceae</taxon>
        <taxon>Lobosporangium</taxon>
    </lineage>
</organism>
<keyword evidence="3" id="KW-1185">Reference proteome</keyword>
<comment type="caution">
    <text evidence="2">The sequence shown here is derived from an EMBL/GenBank/DDBJ whole genome shotgun (WGS) entry which is preliminary data.</text>
</comment>
<accession>A0A1Y2GDD5</accession>
<gene>
    <name evidence="2" type="ORF">BCR41DRAFT_373502</name>
</gene>
<dbReference type="GO" id="GO:0005576">
    <property type="term" value="C:extracellular region"/>
    <property type="evidence" value="ECO:0007669"/>
    <property type="project" value="InterPro"/>
</dbReference>
<protein>
    <recommendedName>
        <fullName evidence="1">Chitin-binding type-2 domain-containing protein</fullName>
    </recommendedName>
</protein>
<name>A0A1Y2GDD5_9FUNG</name>
<dbReference type="InterPro" id="IPR036508">
    <property type="entry name" value="Chitin-bd_dom_sf"/>
</dbReference>
<evidence type="ECO:0000313" key="2">
    <source>
        <dbReference type="EMBL" id="ORZ07750.1"/>
    </source>
</evidence>
<dbReference type="GO" id="GO:0008061">
    <property type="term" value="F:chitin binding"/>
    <property type="evidence" value="ECO:0007669"/>
    <property type="project" value="InterPro"/>
</dbReference>
<dbReference type="OrthoDB" id="6020543at2759"/>
<sequence length="175" mass="19602">MYFLASYILYRQESFGICLPKFRCPKLDGLYKNPKDCHSFYLCKDGVAYLKECPADLLWKDSLKYTTIQNIFTGSGPRYGIPRAHQAIFCITIPHIATCRLAHIAPIKSTGGDNASVGITACTDTSLYAKSFVRFTKPLSKRERASLIACESRRRQQSTSFKANIASTPPVEPAY</sequence>
<evidence type="ECO:0000259" key="1">
    <source>
        <dbReference type="PROSITE" id="PS50940"/>
    </source>
</evidence>
<dbReference type="GeneID" id="33568627"/>
<dbReference type="PROSITE" id="PS50940">
    <property type="entry name" value="CHIT_BIND_II"/>
    <property type="match status" value="1"/>
</dbReference>
<feature type="domain" description="Chitin-binding type-2" evidence="1">
    <location>
        <begin position="21"/>
        <end position="59"/>
    </location>
</feature>
<dbReference type="Pfam" id="PF01607">
    <property type="entry name" value="CBM_14"/>
    <property type="match status" value="1"/>
</dbReference>
<dbReference type="EMBL" id="MCFF01000040">
    <property type="protein sequence ID" value="ORZ07750.1"/>
    <property type="molecule type" value="Genomic_DNA"/>
</dbReference>
<dbReference type="Proteomes" id="UP000193648">
    <property type="component" value="Unassembled WGS sequence"/>
</dbReference>
<proteinExistence type="predicted"/>